<proteinExistence type="predicted"/>
<feature type="compositionally biased region" description="Basic and acidic residues" evidence="1">
    <location>
        <begin position="1"/>
        <end position="14"/>
    </location>
</feature>
<dbReference type="EMBL" id="VAHF01000001">
    <property type="protein sequence ID" value="TXG74350.1"/>
    <property type="molecule type" value="Genomic_DNA"/>
</dbReference>
<organism evidence="3 4">
    <name type="scientific">Acer yangbiense</name>
    <dbReference type="NCBI Taxonomy" id="1000413"/>
    <lineage>
        <taxon>Eukaryota</taxon>
        <taxon>Viridiplantae</taxon>
        <taxon>Streptophyta</taxon>
        <taxon>Embryophyta</taxon>
        <taxon>Tracheophyta</taxon>
        <taxon>Spermatophyta</taxon>
        <taxon>Magnoliopsida</taxon>
        <taxon>eudicotyledons</taxon>
        <taxon>Gunneridae</taxon>
        <taxon>Pentapetalae</taxon>
        <taxon>rosids</taxon>
        <taxon>malvids</taxon>
        <taxon>Sapindales</taxon>
        <taxon>Sapindaceae</taxon>
        <taxon>Hippocastanoideae</taxon>
        <taxon>Acereae</taxon>
        <taxon>Acer</taxon>
    </lineage>
</organism>
<accession>A0A5C7IYN3</accession>
<feature type="compositionally biased region" description="Basic residues" evidence="1">
    <location>
        <begin position="15"/>
        <end position="24"/>
    </location>
</feature>
<gene>
    <name evidence="3" type="ORF">EZV62_002929</name>
</gene>
<dbReference type="InterPro" id="IPR025724">
    <property type="entry name" value="GAG-pre-integrase_dom"/>
</dbReference>
<dbReference type="AlphaFoldDB" id="A0A5C7IYN3"/>
<evidence type="ECO:0000256" key="1">
    <source>
        <dbReference type="SAM" id="MobiDB-lite"/>
    </source>
</evidence>
<evidence type="ECO:0000259" key="2">
    <source>
        <dbReference type="Pfam" id="PF13976"/>
    </source>
</evidence>
<dbReference type="Proteomes" id="UP000323000">
    <property type="component" value="Chromosome 1"/>
</dbReference>
<evidence type="ECO:0000313" key="4">
    <source>
        <dbReference type="Proteomes" id="UP000323000"/>
    </source>
</evidence>
<reference evidence="4" key="1">
    <citation type="journal article" date="2019" name="Gigascience">
        <title>De novo genome assembly of the endangered Acer yangbiense, a plant species with extremely small populations endemic to Yunnan Province, China.</title>
        <authorList>
            <person name="Yang J."/>
            <person name="Wariss H.M."/>
            <person name="Tao L."/>
            <person name="Zhang R."/>
            <person name="Yun Q."/>
            <person name="Hollingsworth P."/>
            <person name="Dao Z."/>
            <person name="Luo G."/>
            <person name="Guo H."/>
            <person name="Ma Y."/>
            <person name="Sun W."/>
        </authorList>
    </citation>
    <scope>NUCLEOTIDE SEQUENCE [LARGE SCALE GENOMIC DNA]</scope>
    <source>
        <strain evidence="4">cv. Malutang</strain>
    </source>
</reference>
<name>A0A5C7IYN3_9ROSI</name>
<feature type="domain" description="GAG-pre-integrase" evidence="2">
    <location>
        <begin position="35"/>
        <end position="85"/>
    </location>
</feature>
<evidence type="ECO:0000313" key="3">
    <source>
        <dbReference type="EMBL" id="TXG74350.1"/>
    </source>
</evidence>
<keyword evidence="4" id="KW-1185">Reference proteome</keyword>
<protein>
    <recommendedName>
        <fullName evidence="2">GAG-pre-integrase domain-containing protein</fullName>
    </recommendedName>
</protein>
<sequence length="109" mass="12810">MAEGKNLQDHEEGHIRRHCTKRKREVKEKDTANRDATVVEEGYESADLWHKRLGERGLQELQKQGLLCRDKLEKLDFCEHYVYGKATRVKFSSSIHKTKEILSYVHSDL</sequence>
<dbReference type="Pfam" id="PF13976">
    <property type="entry name" value="gag_pre-integrs"/>
    <property type="match status" value="1"/>
</dbReference>
<feature type="region of interest" description="Disordered" evidence="1">
    <location>
        <begin position="1"/>
        <end position="33"/>
    </location>
</feature>
<comment type="caution">
    <text evidence="3">The sequence shown here is derived from an EMBL/GenBank/DDBJ whole genome shotgun (WGS) entry which is preliminary data.</text>
</comment>
<dbReference type="OrthoDB" id="1194585at2759"/>